<dbReference type="AlphaFoldDB" id="A0A3P1CAL0"/>
<keyword evidence="8" id="KW-0732">Signal</keyword>
<evidence type="ECO:0000259" key="9">
    <source>
        <dbReference type="Pfam" id="PF07715"/>
    </source>
</evidence>
<dbReference type="Gene3D" id="2.170.130.10">
    <property type="entry name" value="TonB-dependent receptor, plug domain"/>
    <property type="match status" value="1"/>
</dbReference>
<dbReference type="InterPro" id="IPR008969">
    <property type="entry name" value="CarboxyPept-like_regulatory"/>
</dbReference>
<accession>A0A3P1CAL0</accession>
<dbReference type="NCBIfam" id="TIGR04057">
    <property type="entry name" value="SusC_RagA_signa"/>
    <property type="match status" value="1"/>
</dbReference>
<feature type="signal peptide" evidence="8">
    <location>
        <begin position="1"/>
        <end position="20"/>
    </location>
</feature>
<organism evidence="10 11">
    <name type="scientific">Larkinella knui</name>
    <dbReference type="NCBI Taxonomy" id="2025310"/>
    <lineage>
        <taxon>Bacteria</taxon>
        <taxon>Pseudomonadati</taxon>
        <taxon>Bacteroidota</taxon>
        <taxon>Cytophagia</taxon>
        <taxon>Cytophagales</taxon>
        <taxon>Spirosomataceae</taxon>
        <taxon>Larkinella</taxon>
    </lineage>
</organism>
<keyword evidence="4 7" id="KW-0812">Transmembrane</keyword>
<evidence type="ECO:0000256" key="2">
    <source>
        <dbReference type="ARBA" id="ARBA00022448"/>
    </source>
</evidence>
<dbReference type="InterPro" id="IPR012910">
    <property type="entry name" value="Plug_dom"/>
</dbReference>
<dbReference type="InterPro" id="IPR039426">
    <property type="entry name" value="TonB-dep_rcpt-like"/>
</dbReference>
<evidence type="ECO:0000256" key="5">
    <source>
        <dbReference type="ARBA" id="ARBA00023136"/>
    </source>
</evidence>
<keyword evidence="5 7" id="KW-0472">Membrane</keyword>
<keyword evidence="11" id="KW-1185">Reference proteome</keyword>
<dbReference type="SUPFAM" id="SSF49464">
    <property type="entry name" value="Carboxypeptidase regulatory domain-like"/>
    <property type="match status" value="1"/>
</dbReference>
<evidence type="ECO:0000256" key="7">
    <source>
        <dbReference type="PROSITE-ProRule" id="PRU01360"/>
    </source>
</evidence>
<gene>
    <name evidence="10" type="ORF">EHT87_29425</name>
</gene>
<name>A0A3P1CAL0_9BACT</name>
<dbReference type="InterPro" id="IPR023996">
    <property type="entry name" value="TonB-dep_OMP_SusC/RagA"/>
</dbReference>
<dbReference type="Pfam" id="PF07715">
    <property type="entry name" value="Plug"/>
    <property type="match status" value="1"/>
</dbReference>
<dbReference type="RefSeq" id="WP_124910361.1">
    <property type="nucleotide sequence ID" value="NZ_RQJP01000007.1"/>
</dbReference>
<dbReference type="GO" id="GO:0009279">
    <property type="term" value="C:cell outer membrane"/>
    <property type="evidence" value="ECO:0007669"/>
    <property type="project" value="UniProtKB-SubCell"/>
</dbReference>
<sequence length="1091" mass="121555">MKLSLLQVLLAACVVSLSFARDSRAQEMLNKKVTVQVVDKDIKTTLKYIAKVAQVRFLYSSILIQADRKVTFTAVDERLENILDQLLTPLKITYKVQGKQILLTAAPSGAIKPQPADDLALTAPLDQSVSGTVTDEKGEGLPGVNLIQKGTSRGTTTDKDGKFKFQIADGQAVLVISSIGYVTQEIAVSNRQTLTIRLESDTKALNEIVVVGYGTQSKRNVTGSVAKVDMKVTENLPNTNVGQALRGRVAGVQFIDNGRPGQSGSILIRGRRSITASNDPLIILDGIFFNGSLAEINPNDIESMEILKDASAAAIYGSKAANGVILITSKRGKTDKPTIRVNSYYGVSDWSNRIKMLSPERYLQKTLDYRAQSGQEANPANVASYLQNTEAENYRNGTITDPWDAISQKAGVQSYDLSIAGQSGRTNYLVSGAFVNEQGLIYKDMAKRVTLRTNLETKVADWLTVGLNATYARRDLSGVDVALNWAAQISPFAKMYYDDAKTDPVHFPQDVQLVPNPLFNSIRRQNEEIYHNLFSNFYAKVEVPFIKGLSYRINYSPNYRWEHNYLFEPAYQRFGENILANASKYNRETFDWVLENIATYSRQLGRDHAFDVTLLYGRNHRQWESTTATASNFFNGANGWNNLGIAQTQQTTTDASVQEGISSMLRLNYHFKDRYLLTFTARRDGSSVFGAQNKYATFPSAALAWIASDEPFLKSMPFINLLKFRLSYGSVGNQAISPYQSLSRSTTTQYVFGDGSPTFTGTYPSGMANTDLKWETTTSANVAMDFELLKGRIGGTLEYYNMDTKNLLLNRSLPSATGFQSVITNLGATNNRGFELTINTANIQRGPFEWSSNIVFSTNRNRIVHIYSRDLNKDGAEDNDLGNKWFIGQPVQVAFDYLIDGVYQEGDQLPTGYKAGFYRLKDLNGDGKITTDDRTVVGNLEPKYRWGFTNTFRYQNFTLSVFMNAMQGWIRSFNQMIPSNNFPGSASNFPDNGWWTAENKSNTMASLVYTNPYGHGYYVSRNFVRVQDVSLAYELPKTLVNRWKVGSVRVYVSGKNLLTFTKYPGFDPEIGSEASGYPMSRTLTGGINLSF</sequence>
<evidence type="ECO:0000256" key="4">
    <source>
        <dbReference type="ARBA" id="ARBA00022692"/>
    </source>
</evidence>
<dbReference type="NCBIfam" id="TIGR04056">
    <property type="entry name" value="OMP_RagA_SusC"/>
    <property type="match status" value="1"/>
</dbReference>
<dbReference type="InterPro" id="IPR036942">
    <property type="entry name" value="Beta-barrel_TonB_sf"/>
</dbReference>
<dbReference type="Pfam" id="PF13715">
    <property type="entry name" value="CarbopepD_reg_2"/>
    <property type="match status" value="1"/>
</dbReference>
<dbReference type="PROSITE" id="PS52016">
    <property type="entry name" value="TONB_DEPENDENT_REC_3"/>
    <property type="match status" value="1"/>
</dbReference>
<keyword evidence="3 7" id="KW-1134">Transmembrane beta strand</keyword>
<dbReference type="EMBL" id="RQJP01000007">
    <property type="protein sequence ID" value="RRB10349.1"/>
    <property type="molecule type" value="Genomic_DNA"/>
</dbReference>
<keyword evidence="2 7" id="KW-0813">Transport</keyword>
<dbReference type="InterPro" id="IPR023997">
    <property type="entry name" value="TonB-dep_OMP_SusC/RagA_CS"/>
</dbReference>
<dbReference type="Proteomes" id="UP000274271">
    <property type="component" value="Unassembled WGS sequence"/>
</dbReference>
<evidence type="ECO:0000313" key="11">
    <source>
        <dbReference type="Proteomes" id="UP000274271"/>
    </source>
</evidence>
<evidence type="ECO:0000256" key="8">
    <source>
        <dbReference type="SAM" id="SignalP"/>
    </source>
</evidence>
<reference evidence="10 11" key="1">
    <citation type="submission" date="2018-11" db="EMBL/GenBank/DDBJ databases">
        <authorList>
            <person name="Zhou Z."/>
            <person name="Wang G."/>
        </authorList>
    </citation>
    <scope>NUCLEOTIDE SEQUENCE [LARGE SCALE GENOMIC DNA]</scope>
    <source>
        <strain evidence="10 11">KCTC42998</strain>
    </source>
</reference>
<proteinExistence type="inferred from homology"/>
<feature type="chain" id="PRO_5018257379" evidence="8">
    <location>
        <begin position="21"/>
        <end position="1091"/>
    </location>
</feature>
<keyword evidence="6 7" id="KW-0998">Cell outer membrane</keyword>
<evidence type="ECO:0000256" key="3">
    <source>
        <dbReference type="ARBA" id="ARBA00022452"/>
    </source>
</evidence>
<dbReference type="Gene3D" id="2.60.40.1120">
    <property type="entry name" value="Carboxypeptidase-like, regulatory domain"/>
    <property type="match status" value="1"/>
</dbReference>
<evidence type="ECO:0000256" key="6">
    <source>
        <dbReference type="ARBA" id="ARBA00023237"/>
    </source>
</evidence>
<dbReference type="OrthoDB" id="9768177at2"/>
<evidence type="ECO:0000313" key="10">
    <source>
        <dbReference type="EMBL" id="RRB10349.1"/>
    </source>
</evidence>
<protein>
    <submittedName>
        <fullName evidence="10">SusC/RagA family TonB-linked outer membrane protein</fullName>
    </submittedName>
</protein>
<feature type="domain" description="TonB-dependent receptor plug" evidence="9">
    <location>
        <begin position="218"/>
        <end position="324"/>
    </location>
</feature>
<comment type="caution">
    <text evidence="10">The sequence shown here is derived from an EMBL/GenBank/DDBJ whole genome shotgun (WGS) entry which is preliminary data.</text>
</comment>
<evidence type="ECO:0000256" key="1">
    <source>
        <dbReference type="ARBA" id="ARBA00004571"/>
    </source>
</evidence>
<dbReference type="Gene3D" id="2.40.170.20">
    <property type="entry name" value="TonB-dependent receptor, beta-barrel domain"/>
    <property type="match status" value="1"/>
</dbReference>
<comment type="similarity">
    <text evidence="7">Belongs to the TonB-dependent receptor family.</text>
</comment>
<dbReference type="InterPro" id="IPR037066">
    <property type="entry name" value="Plug_dom_sf"/>
</dbReference>
<comment type="subcellular location">
    <subcellularLocation>
        <location evidence="1 7">Cell outer membrane</location>
        <topology evidence="1 7">Multi-pass membrane protein</topology>
    </subcellularLocation>
</comment>
<dbReference type="SUPFAM" id="SSF56935">
    <property type="entry name" value="Porins"/>
    <property type="match status" value="1"/>
</dbReference>